<dbReference type="InterPro" id="IPR003777">
    <property type="entry name" value="XdhC_CoxI"/>
</dbReference>
<evidence type="ECO:0000313" key="4">
    <source>
        <dbReference type="EMBL" id="AUG28233.1"/>
    </source>
</evidence>
<dbReference type="InterPro" id="IPR027051">
    <property type="entry name" value="XdhC_Rossmann_dom"/>
</dbReference>
<dbReference type="Proteomes" id="UP000233276">
    <property type="component" value="Chromosome"/>
</dbReference>
<evidence type="ECO:0000313" key="5">
    <source>
        <dbReference type="Proteomes" id="UP000233276"/>
    </source>
</evidence>
<name>A0A2K9DUE7_9MICO</name>
<reference evidence="4 5" key="1">
    <citation type="submission" date="2017-12" db="EMBL/GenBank/DDBJ databases">
        <title>Isolation and characterization of estrogens degradatiion strain Microbacterium hominis SJTG1.</title>
        <authorList>
            <person name="Xiong W."/>
            <person name="Yin C."/>
            <person name="Zheng D."/>
            <person name="Liang R."/>
        </authorList>
    </citation>
    <scope>NUCLEOTIDE SEQUENCE [LARGE SCALE GENOMIC DNA]</scope>
    <source>
        <strain evidence="4 5">SJTG1</strain>
    </source>
</reference>
<dbReference type="RefSeq" id="WP_101305300.1">
    <property type="nucleotide sequence ID" value="NZ_CP025299.1"/>
</dbReference>
<dbReference type="AlphaFoldDB" id="A0A2K9DUE7"/>
<dbReference type="EMBL" id="CP025299">
    <property type="protein sequence ID" value="AUG28233.1"/>
    <property type="molecule type" value="Genomic_DNA"/>
</dbReference>
<dbReference type="PANTHER" id="PTHR30388:SF4">
    <property type="entry name" value="MOLYBDENUM COFACTOR INSERTION CHAPERONE PAOD"/>
    <property type="match status" value="1"/>
</dbReference>
<dbReference type="PANTHER" id="PTHR30388">
    <property type="entry name" value="ALDEHYDE OXIDOREDUCTASE MOLYBDENUM COFACTOR ASSEMBLY PROTEIN"/>
    <property type="match status" value="1"/>
</dbReference>
<accession>A0A2K9DUE7</accession>
<organism evidence="4 5">
    <name type="scientific">Microbacterium hominis</name>
    <dbReference type="NCBI Taxonomy" id="162426"/>
    <lineage>
        <taxon>Bacteria</taxon>
        <taxon>Bacillati</taxon>
        <taxon>Actinomycetota</taxon>
        <taxon>Actinomycetes</taxon>
        <taxon>Micrococcales</taxon>
        <taxon>Microbacteriaceae</taxon>
        <taxon>Microbacterium</taxon>
    </lineage>
</organism>
<protein>
    <submittedName>
        <fullName evidence="4">XshC-Cox1-family protein</fullName>
    </submittedName>
</protein>
<sequence length="375" mass="38265">MREILSPAARWVREGRAFAIATVVGTSGSAPRPVGSSMIVSAAGVFGNVSGGCVEGAVYERALEAIATGDASVETFGYSDGEGLAIGLTCGGAVDVLVRPVPPTGAAAAQLALLAERDARGIPTRFRLVTSGPLTGAGFVIEAGDEDGDAGTDADAVVVEVGARPRLIVVGAVEFAVALARLGAALGHRVVVVDPREVFASVDRFPGADVVVDWPDRYLATQSLEGPTAICVLSHDPRLDVPALRVALASGADYVGAMGSRRTHDDRMRRLREAGVGDRELARLRSPIGLDLGAVSADETALSILAEIVADRHGGSGAALSTLAGAIHGGTDPAPPTRERPAAPGGTDPAPPTRERPGAPRAVVCAVPRAPVERR</sequence>
<dbReference type="Pfam" id="PF13478">
    <property type="entry name" value="XdhC_C"/>
    <property type="match status" value="1"/>
</dbReference>
<proteinExistence type="predicted"/>
<feature type="domain" description="XdhC Rossmann" evidence="3">
    <location>
        <begin position="167"/>
        <end position="308"/>
    </location>
</feature>
<feature type="domain" description="XdhC- CoxI" evidence="2">
    <location>
        <begin position="11"/>
        <end position="77"/>
    </location>
</feature>
<evidence type="ECO:0000259" key="3">
    <source>
        <dbReference type="Pfam" id="PF13478"/>
    </source>
</evidence>
<evidence type="ECO:0000259" key="2">
    <source>
        <dbReference type="Pfam" id="PF02625"/>
    </source>
</evidence>
<dbReference type="Gene3D" id="3.40.50.720">
    <property type="entry name" value="NAD(P)-binding Rossmann-like Domain"/>
    <property type="match status" value="1"/>
</dbReference>
<evidence type="ECO:0000256" key="1">
    <source>
        <dbReference type="SAM" id="MobiDB-lite"/>
    </source>
</evidence>
<feature type="compositionally biased region" description="Low complexity" evidence="1">
    <location>
        <begin position="359"/>
        <end position="375"/>
    </location>
</feature>
<dbReference type="KEGG" id="mhos:CXR34_01330"/>
<dbReference type="Pfam" id="PF02625">
    <property type="entry name" value="XdhC_CoxI"/>
    <property type="match status" value="1"/>
</dbReference>
<feature type="region of interest" description="Disordered" evidence="1">
    <location>
        <begin position="325"/>
        <end position="375"/>
    </location>
</feature>
<gene>
    <name evidence="4" type="ORF">CXR34_01330</name>
</gene>
<dbReference type="InterPro" id="IPR052698">
    <property type="entry name" value="MoCofactor_Util/Proc"/>
</dbReference>